<dbReference type="Pfam" id="PF00984">
    <property type="entry name" value="UDPG_MGDP_dh"/>
    <property type="match status" value="1"/>
</dbReference>
<reference evidence="9" key="1">
    <citation type="journal article" date="2021" name="Nat. Microbiol.">
        <title>Cocultivation of an ultrasmall environmental parasitic bacterium with lytic ability against bacteria associated with wastewater foams.</title>
        <authorList>
            <person name="Batinovic S."/>
            <person name="Rose J.J.A."/>
            <person name="Ratcliffe J."/>
            <person name="Seviour R.J."/>
            <person name="Petrovski S."/>
        </authorList>
    </citation>
    <scope>NUCLEOTIDE SEQUENCE</scope>
    <source>
        <strain evidence="9">CON9</strain>
    </source>
</reference>
<evidence type="ECO:0000256" key="7">
    <source>
        <dbReference type="PIRNR" id="PIRNR000124"/>
    </source>
</evidence>
<evidence type="ECO:0000256" key="5">
    <source>
        <dbReference type="ARBA" id="ARBA00023027"/>
    </source>
</evidence>
<keyword evidence="10" id="KW-1185">Reference proteome</keyword>
<proteinExistence type="inferred from homology"/>
<name>A0ABX6IJG3_9ACTN</name>
<dbReference type="Pfam" id="PF03720">
    <property type="entry name" value="UDPG_MGDP_dh_C"/>
    <property type="match status" value="1"/>
</dbReference>
<dbReference type="InterPro" id="IPR014026">
    <property type="entry name" value="UDP-Glc/GDP-Man_DH_dimer"/>
</dbReference>
<dbReference type="InterPro" id="IPR001732">
    <property type="entry name" value="UDP-Glc/GDP-Man_DH_N"/>
</dbReference>
<feature type="domain" description="UDP-glucose/GDP-mannose dehydrogenase C-terminal" evidence="8">
    <location>
        <begin position="319"/>
        <end position="420"/>
    </location>
</feature>
<dbReference type="Proteomes" id="UP001059836">
    <property type="component" value="Chromosome"/>
</dbReference>
<dbReference type="EMBL" id="CP045809">
    <property type="protein sequence ID" value="QHN35504.1"/>
    <property type="molecule type" value="Genomic_DNA"/>
</dbReference>
<evidence type="ECO:0000313" key="9">
    <source>
        <dbReference type="EMBL" id="QHN35504.1"/>
    </source>
</evidence>
<dbReference type="SUPFAM" id="SSF51735">
    <property type="entry name" value="NAD(P)-binding Rossmann-fold domains"/>
    <property type="match status" value="1"/>
</dbReference>
<keyword evidence="5 7" id="KW-0520">NAD</keyword>
<evidence type="ECO:0000256" key="3">
    <source>
        <dbReference type="ARBA" id="ARBA00012954"/>
    </source>
</evidence>
<dbReference type="Gene3D" id="3.40.50.720">
    <property type="entry name" value="NAD(P)-binding Rossmann-like Domain"/>
    <property type="match status" value="2"/>
</dbReference>
<dbReference type="SUPFAM" id="SSF48179">
    <property type="entry name" value="6-phosphogluconate dehydrogenase C-terminal domain-like"/>
    <property type="match status" value="1"/>
</dbReference>
<gene>
    <name evidence="9" type="ORF">GII31_12055</name>
</gene>
<accession>A0ABX6IJG3</accession>
<organism evidence="9 10">
    <name type="scientific">Gordonia pseudamarae</name>
    <dbReference type="NCBI Taxonomy" id="2831662"/>
    <lineage>
        <taxon>Bacteria</taxon>
        <taxon>Bacillati</taxon>
        <taxon>Actinomycetota</taxon>
        <taxon>Actinomycetes</taxon>
        <taxon>Mycobacteriales</taxon>
        <taxon>Gordoniaceae</taxon>
        <taxon>Gordonia</taxon>
    </lineage>
</organism>
<dbReference type="RefSeq" id="WP_260839955.1">
    <property type="nucleotide sequence ID" value="NZ_CP045809.1"/>
</dbReference>
<dbReference type="Pfam" id="PF03721">
    <property type="entry name" value="UDPG_MGDP_dh_N"/>
    <property type="match status" value="1"/>
</dbReference>
<comment type="similarity">
    <text evidence="2 7">Belongs to the UDP-glucose/GDP-mannose dehydrogenase family.</text>
</comment>
<dbReference type="Gene3D" id="1.20.5.100">
    <property type="entry name" value="Cytochrome c1, transmembrane anchor, C-terminal"/>
    <property type="match status" value="1"/>
</dbReference>
<evidence type="ECO:0000256" key="4">
    <source>
        <dbReference type="ARBA" id="ARBA00023002"/>
    </source>
</evidence>
<evidence type="ECO:0000313" key="10">
    <source>
        <dbReference type="Proteomes" id="UP001059836"/>
    </source>
</evidence>
<evidence type="ECO:0000256" key="1">
    <source>
        <dbReference type="ARBA" id="ARBA00004701"/>
    </source>
</evidence>
<dbReference type="InterPro" id="IPR036220">
    <property type="entry name" value="UDP-Glc/GDP-Man_DH_C_sf"/>
</dbReference>
<sequence>MRISVIGTGYLGATHAACLASLGFEVVGIDTSADKVAALSRGELPFREPGLPAMLAAGLASGRLRFSTGLSAAADCDVHFICVGTPQSRTGLSADLTAVFGVARGLGDIIERDCLIVGKSTVPVGTAAAIADVVRSTCAGHEVAVAWNPEFLREGHAVADTLRPDRLVFGVEHRDGSAVPLLRQVYAEALASGVPLHITDLPTAELAKTAANAFLATKISFINAMAELSDLAGADVVALADVLGDDTRIGRRFLDAGVGFGGGCLPKDIRALGARALELGAPATARLLGEVDDINQQARTRVVDAVLARLRAVDGNRVAVLGATFKPMSDDVRDSPALAVAGRLLGRGCDLRVFDPEGARNARAQRPDLTFAASIDAALADADVVVHLTEWPQFREIDPAAAAGRVRHPILVDARNTLDQVRWRAAGWTVQGVGRGACAPAAGVAVAGWLMQDPVPATSSDDLARR</sequence>
<dbReference type="PIRSF" id="PIRSF500134">
    <property type="entry name" value="UDPglc_DH_bac"/>
    <property type="match status" value="1"/>
</dbReference>
<dbReference type="InterPro" id="IPR014027">
    <property type="entry name" value="UDP-Glc/GDP-Man_DH_C"/>
</dbReference>
<protein>
    <recommendedName>
        <fullName evidence="3 7">UDP-glucose 6-dehydrogenase</fullName>
        <ecNumber evidence="3 7">1.1.1.22</ecNumber>
    </recommendedName>
</protein>
<dbReference type="NCBIfam" id="TIGR03026">
    <property type="entry name" value="NDP-sugDHase"/>
    <property type="match status" value="1"/>
</dbReference>
<evidence type="ECO:0000256" key="2">
    <source>
        <dbReference type="ARBA" id="ARBA00006601"/>
    </source>
</evidence>
<dbReference type="InterPro" id="IPR008927">
    <property type="entry name" value="6-PGluconate_DH-like_C_sf"/>
</dbReference>
<dbReference type="EC" id="1.1.1.22" evidence="3 7"/>
<dbReference type="InterPro" id="IPR036291">
    <property type="entry name" value="NAD(P)-bd_dom_sf"/>
</dbReference>
<dbReference type="PIRSF" id="PIRSF000124">
    <property type="entry name" value="UDPglc_GDPman_dh"/>
    <property type="match status" value="1"/>
</dbReference>
<dbReference type="InterPro" id="IPR028357">
    <property type="entry name" value="UDPglc_DH_bac"/>
</dbReference>
<dbReference type="SUPFAM" id="SSF52413">
    <property type="entry name" value="UDP-glucose/GDP-mannose dehydrogenase C-terminal domain"/>
    <property type="match status" value="1"/>
</dbReference>
<dbReference type="SMART" id="SM00984">
    <property type="entry name" value="UDPG_MGDP_dh_C"/>
    <property type="match status" value="1"/>
</dbReference>
<evidence type="ECO:0000259" key="8">
    <source>
        <dbReference type="SMART" id="SM00984"/>
    </source>
</evidence>
<dbReference type="PANTHER" id="PTHR43750:SF3">
    <property type="entry name" value="UDP-GLUCOSE 6-DEHYDROGENASE TUAD"/>
    <property type="match status" value="1"/>
</dbReference>
<comment type="pathway">
    <text evidence="1">Nucleotide-sugar biosynthesis; UDP-alpha-D-glucuronate biosynthesis; UDP-alpha-D-glucuronate from UDP-alpha-D-glucose: step 1/1.</text>
</comment>
<comment type="catalytic activity">
    <reaction evidence="6 7">
        <text>UDP-alpha-D-glucose + 2 NAD(+) + H2O = UDP-alpha-D-glucuronate + 2 NADH + 3 H(+)</text>
        <dbReference type="Rhea" id="RHEA:23596"/>
        <dbReference type="ChEBI" id="CHEBI:15377"/>
        <dbReference type="ChEBI" id="CHEBI:15378"/>
        <dbReference type="ChEBI" id="CHEBI:57540"/>
        <dbReference type="ChEBI" id="CHEBI:57945"/>
        <dbReference type="ChEBI" id="CHEBI:58052"/>
        <dbReference type="ChEBI" id="CHEBI:58885"/>
        <dbReference type="EC" id="1.1.1.22"/>
    </reaction>
</comment>
<dbReference type="InterPro" id="IPR017476">
    <property type="entry name" value="UDP-Glc/GDP-Man"/>
</dbReference>
<evidence type="ECO:0000256" key="6">
    <source>
        <dbReference type="ARBA" id="ARBA00047473"/>
    </source>
</evidence>
<dbReference type="PANTHER" id="PTHR43750">
    <property type="entry name" value="UDP-GLUCOSE 6-DEHYDROGENASE TUAD"/>
    <property type="match status" value="1"/>
</dbReference>
<keyword evidence="4 7" id="KW-0560">Oxidoreductase</keyword>